<comment type="caution">
    <text evidence="1">The sequence shown here is derived from an EMBL/GenBank/DDBJ whole genome shotgun (WGS) entry which is preliminary data.</text>
</comment>
<gene>
    <name evidence="1" type="ORF">LQV63_04320</name>
</gene>
<evidence type="ECO:0000313" key="2">
    <source>
        <dbReference type="Proteomes" id="UP001199916"/>
    </source>
</evidence>
<name>A0ABS8YBD7_9BACL</name>
<proteinExistence type="predicted"/>
<dbReference type="Pfam" id="PF09693">
    <property type="entry name" value="Phage_XkdX"/>
    <property type="match status" value="1"/>
</dbReference>
<organism evidence="1 2">
    <name type="scientific">Paenibacillus profundus</name>
    <dbReference type="NCBI Taxonomy" id="1173085"/>
    <lineage>
        <taxon>Bacteria</taxon>
        <taxon>Bacillati</taxon>
        <taxon>Bacillota</taxon>
        <taxon>Bacilli</taxon>
        <taxon>Bacillales</taxon>
        <taxon>Paenibacillaceae</taxon>
        <taxon>Paenibacillus</taxon>
    </lineage>
</organism>
<evidence type="ECO:0000313" key="1">
    <source>
        <dbReference type="EMBL" id="MCE5168539.1"/>
    </source>
</evidence>
<dbReference type="RefSeq" id="WP_233695782.1">
    <property type="nucleotide sequence ID" value="NZ_JAJNBZ010000002.1"/>
</dbReference>
<accession>A0ABS8YBD7</accession>
<dbReference type="Proteomes" id="UP001199916">
    <property type="component" value="Unassembled WGS sequence"/>
</dbReference>
<protein>
    <submittedName>
        <fullName evidence="1">XkdX family protein</fullName>
    </submittedName>
</protein>
<reference evidence="1 2" key="1">
    <citation type="submission" date="2021-11" db="EMBL/GenBank/DDBJ databases">
        <title>Draft genome sequence of Paenibacillus profundus YoMME, a new Gram-positive bacteria with exoelectrogenic properties.</title>
        <authorList>
            <person name="Hubenova Y."/>
            <person name="Hubenova E."/>
            <person name="Manasiev Y."/>
            <person name="Peykov S."/>
            <person name="Mitov M."/>
        </authorList>
    </citation>
    <scope>NUCLEOTIDE SEQUENCE [LARGE SCALE GENOMIC DNA]</scope>
    <source>
        <strain evidence="1 2">YoMME</strain>
    </source>
</reference>
<keyword evidence="2" id="KW-1185">Reference proteome</keyword>
<dbReference type="InterPro" id="IPR010022">
    <property type="entry name" value="XkdX"/>
</dbReference>
<sequence>MNFWKLAFECRWIDAEGLCAAVKTETNPFGEITPEQYQDITGEEYPAETK</sequence>
<dbReference type="EMBL" id="JAJNBZ010000002">
    <property type="protein sequence ID" value="MCE5168539.1"/>
    <property type="molecule type" value="Genomic_DNA"/>
</dbReference>